<keyword evidence="8 12" id="KW-1133">Transmembrane helix</keyword>
<evidence type="ECO:0000256" key="6">
    <source>
        <dbReference type="ARBA" id="ARBA00022882"/>
    </source>
</evidence>
<dbReference type="GO" id="GO:0005249">
    <property type="term" value="F:voltage-gated potassium channel activity"/>
    <property type="evidence" value="ECO:0007669"/>
    <property type="project" value="InterPro"/>
</dbReference>
<feature type="transmembrane region" description="Helical" evidence="12">
    <location>
        <begin position="250"/>
        <end position="271"/>
    </location>
</feature>
<dbReference type="SUPFAM" id="SSF54695">
    <property type="entry name" value="POZ domain"/>
    <property type="match status" value="1"/>
</dbReference>
<evidence type="ECO:0000313" key="14">
    <source>
        <dbReference type="EMBL" id="AAB39749.1"/>
    </source>
</evidence>
<evidence type="ECO:0000256" key="2">
    <source>
        <dbReference type="ARBA" id="ARBA00022448"/>
    </source>
</evidence>
<name>P91783_POLPE</name>
<proteinExistence type="evidence at transcript level"/>
<evidence type="ECO:0000256" key="7">
    <source>
        <dbReference type="ARBA" id="ARBA00022958"/>
    </source>
</evidence>
<keyword evidence="2" id="KW-0813">Transport</keyword>
<evidence type="ECO:0000256" key="8">
    <source>
        <dbReference type="ARBA" id="ARBA00022989"/>
    </source>
</evidence>
<dbReference type="GO" id="GO:0001508">
    <property type="term" value="P:action potential"/>
    <property type="evidence" value="ECO:0007669"/>
    <property type="project" value="TreeGrafter"/>
</dbReference>
<dbReference type="AlphaFoldDB" id="P91783"/>
<keyword evidence="5" id="KW-0631">Potassium channel</keyword>
<dbReference type="Pfam" id="PF02214">
    <property type="entry name" value="BTB_2"/>
    <property type="match status" value="1"/>
</dbReference>
<evidence type="ECO:0000256" key="4">
    <source>
        <dbReference type="ARBA" id="ARBA00022692"/>
    </source>
</evidence>
<dbReference type="PANTHER" id="PTHR11537">
    <property type="entry name" value="VOLTAGE-GATED POTASSIUM CHANNEL"/>
    <property type="match status" value="1"/>
</dbReference>
<dbReference type="PRINTS" id="PR01491">
    <property type="entry name" value="KVCHANNEL"/>
</dbReference>
<feature type="domain" description="BTB" evidence="13">
    <location>
        <begin position="37"/>
        <end position="136"/>
    </location>
</feature>
<evidence type="ECO:0000256" key="9">
    <source>
        <dbReference type="ARBA" id="ARBA00023065"/>
    </source>
</evidence>
<dbReference type="InterPro" id="IPR011333">
    <property type="entry name" value="SKP1/BTB/POZ_sf"/>
</dbReference>
<evidence type="ECO:0000259" key="13">
    <source>
        <dbReference type="SMART" id="SM00225"/>
    </source>
</evidence>
<dbReference type="InterPro" id="IPR027359">
    <property type="entry name" value="Volt_channel_dom_sf"/>
</dbReference>
<dbReference type="Pfam" id="PF00520">
    <property type="entry name" value="Ion_trans"/>
    <property type="match status" value="1"/>
</dbReference>
<keyword evidence="7" id="KW-0630">Potassium</keyword>
<accession>P91783</accession>
<gene>
    <name evidence="14" type="primary">jShal-gamma-1</name>
</gene>
<feature type="transmembrane region" description="Helical" evidence="12">
    <location>
        <begin position="381"/>
        <end position="401"/>
    </location>
</feature>
<dbReference type="InterPro" id="IPR003975">
    <property type="entry name" value="K_chnl_volt-dep_Kv4"/>
</dbReference>
<keyword evidence="9" id="KW-0406">Ion transport</keyword>
<keyword evidence="11 14" id="KW-0407">Ion channel</keyword>
<evidence type="ECO:0000256" key="12">
    <source>
        <dbReference type="SAM" id="Phobius"/>
    </source>
</evidence>
<feature type="transmembrane region" description="Helical" evidence="12">
    <location>
        <begin position="277"/>
        <end position="298"/>
    </location>
</feature>
<organism evidence="14">
    <name type="scientific">Polyorchis penicillatus</name>
    <name type="common">Hydromedusa</name>
    <dbReference type="NCBI Taxonomy" id="6091"/>
    <lineage>
        <taxon>Eukaryota</taxon>
        <taxon>Metazoa</taxon>
        <taxon>Cnidaria</taxon>
        <taxon>Hydrozoa</taxon>
        <taxon>Hydroidolina</taxon>
        <taxon>Anthoathecata</taxon>
        <taxon>Capitata</taxon>
        <taxon>Polyorchidae</taxon>
        <taxon>Polyorchis</taxon>
    </lineage>
</organism>
<dbReference type="FunFam" id="1.20.120.350:FF:000081">
    <property type="entry name" value="Predicted protein"/>
    <property type="match status" value="1"/>
</dbReference>
<dbReference type="Gene3D" id="3.30.710.10">
    <property type="entry name" value="Potassium Channel Kv1.1, Chain A"/>
    <property type="match status" value="1"/>
</dbReference>
<dbReference type="GO" id="GO:0008076">
    <property type="term" value="C:voltage-gated potassium channel complex"/>
    <property type="evidence" value="ECO:0007669"/>
    <property type="project" value="InterPro"/>
</dbReference>
<evidence type="ECO:0000256" key="3">
    <source>
        <dbReference type="ARBA" id="ARBA00022538"/>
    </source>
</evidence>
<keyword evidence="3" id="KW-0633">Potassium transport</keyword>
<keyword evidence="10 12" id="KW-0472">Membrane</keyword>
<dbReference type="FunFam" id="1.10.287.70:FF:000028">
    <property type="entry name" value="potassium voltage-gated channel subfamily D member 3"/>
    <property type="match status" value="1"/>
</dbReference>
<dbReference type="Gene3D" id="1.20.120.350">
    <property type="entry name" value="Voltage-gated potassium channels. Chain C"/>
    <property type="match status" value="1"/>
</dbReference>
<dbReference type="SMART" id="SM00225">
    <property type="entry name" value="BTB"/>
    <property type="match status" value="1"/>
</dbReference>
<dbReference type="InterPro" id="IPR028325">
    <property type="entry name" value="VG_K_chnl"/>
</dbReference>
<dbReference type="EMBL" id="U78641">
    <property type="protein sequence ID" value="AAB39749.1"/>
    <property type="molecule type" value="mRNA"/>
</dbReference>
<evidence type="ECO:0000256" key="5">
    <source>
        <dbReference type="ARBA" id="ARBA00022826"/>
    </source>
</evidence>
<dbReference type="SUPFAM" id="SSF81324">
    <property type="entry name" value="Voltage-gated potassium channels"/>
    <property type="match status" value="1"/>
</dbReference>
<keyword evidence="4 12" id="KW-0812">Transmembrane</keyword>
<dbReference type="PANTHER" id="PTHR11537:SF105">
    <property type="entry name" value="POTASSIUM VOLTAGE-GATED CHANNEL PROTEIN SHAL"/>
    <property type="match status" value="1"/>
</dbReference>
<dbReference type="InterPro" id="IPR003131">
    <property type="entry name" value="T1-type_BTB"/>
</dbReference>
<reference evidence="14" key="1">
    <citation type="journal article" date="1996" name="J. Neurosci.">
        <title>A Novel Subunit for Shal Potassium Channels Radically Alters Activation and Inactivation.</title>
        <authorList>
            <person name="Jegla T."/>
            <person name="Salkoff L."/>
        </authorList>
    </citation>
    <scope>NUCLEOTIDE SEQUENCE</scope>
</reference>
<dbReference type="PRINTS" id="PR01497">
    <property type="entry name" value="SHALCHANNEL"/>
</dbReference>
<dbReference type="GO" id="GO:0051260">
    <property type="term" value="P:protein homooligomerization"/>
    <property type="evidence" value="ECO:0007669"/>
    <property type="project" value="InterPro"/>
</dbReference>
<protein>
    <submittedName>
        <fullName evidence="14">Potassium channel gamma subunit</fullName>
    </submittedName>
</protein>
<evidence type="ECO:0000256" key="1">
    <source>
        <dbReference type="ARBA" id="ARBA00004141"/>
    </source>
</evidence>
<dbReference type="PRINTS" id="PR00169">
    <property type="entry name" value="KCHANNEL"/>
</dbReference>
<dbReference type="Gene3D" id="1.10.287.70">
    <property type="match status" value="1"/>
</dbReference>
<evidence type="ECO:0000256" key="10">
    <source>
        <dbReference type="ARBA" id="ARBA00023136"/>
    </source>
</evidence>
<feature type="transmembrane region" description="Helical" evidence="12">
    <location>
        <begin position="217"/>
        <end position="238"/>
    </location>
</feature>
<dbReference type="InterPro" id="IPR000210">
    <property type="entry name" value="BTB/POZ_dom"/>
</dbReference>
<keyword evidence="6" id="KW-0851">Voltage-gated channel</keyword>
<evidence type="ECO:0000256" key="11">
    <source>
        <dbReference type="ARBA" id="ARBA00023303"/>
    </source>
</evidence>
<comment type="subcellular location">
    <subcellularLocation>
        <location evidence="1">Membrane</location>
        <topology evidence="1">Multi-pass membrane protein</topology>
    </subcellularLocation>
</comment>
<feature type="transmembrane region" description="Helical" evidence="12">
    <location>
        <begin position="318"/>
        <end position="339"/>
    </location>
</feature>
<dbReference type="InterPro" id="IPR005821">
    <property type="entry name" value="Ion_trans_dom"/>
</dbReference>
<dbReference type="InterPro" id="IPR003968">
    <property type="entry name" value="K_chnl_volt-dep_Kv"/>
</dbReference>
<sequence>MYSVTSTATYFLTRKVKNRHRTNVTRNKSIIVDPTGNELRLNVSGFMYRLHESFLNRFPDTLLGSNEKDFFYDEKLGEYFFDRDPHIFRLILKFYKTGQLHCSDNDCHEAFADELMFFGIMPEDVAACCGDNFFYISQKSSKEKKKKKIVSPKTFREKCWIFCEDPTFSLAAKCFYYFSCLVITLSIVVNTVETVECRTSVNNTAVFQRCSDAHPQIFFVLDSACVTFFALEYMFRFYSTDNRYNYLKNVMSIIDILAILPFFVDLILFHLNVGTNVVISNILVAFRSVRIIRVFKLARHSQRLRVLSSSIYRSTSELGFILFMYINVVVMFATCIFYAENSSAGMKSAFSSIPEAMWYTVVTTTTLGYGDVVPVTIQGKLIGSMCCLMGVLVIALPVPIIQMKASEED</sequence>